<dbReference type="AlphaFoldDB" id="E6LRN8"/>
<dbReference type="RefSeq" id="WP_008752383.1">
    <property type="nucleotide sequence ID" value="NZ_GL622296.1"/>
</dbReference>
<evidence type="ECO:0000313" key="1">
    <source>
        <dbReference type="EMBL" id="EFU75501.1"/>
    </source>
</evidence>
<organism evidence="1 2">
    <name type="scientific">Lachnoanaerobaculum saburreum DSM 3986</name>
    <dbReference type="NCBI Taxonomy" id="887325"/>
    <lineage>
        <taxon>Bacteria</taxon>
        <taxon>Bacillati</taxon>
        <taxon>Bacillota</taxon>
        <taxon>Clostridia</taxon>
        <taxon>Lachnospirales</taxon>
        <taxon>Lachnospiraceae</taxon>
        <taxon>Lachnoanaerobaculum</taxon>
    </lineage>
</organism>
<dbReference type="eggNOG" id="ENOG502Z86T">
    <property type="taxonomic scope" value="Bacteria"/>
</dbReference>
<accession>E6LRN8</accession>
<dbReference type="EMBL" id="AEPW01000103">
    <property type="protein sequence ID" value="EFU75501.1"/>
    <property type="molecule type" value="Genomic_DNA"/>
</dbReference>
<dbReference type="Proteomes" id="UP000003434">
    <property type="component" value="Unassembled WGS sequence"/>
</dbReference>
<evidence type="ECO:0000313" key="2">
    <source>
        <dbReference type="Proteomes" id="UP000003434"/>
    </source>
</evidence>
<proteinExistence type="predicted"/>
<comment type="caution">
    <text evidence="1">The sequence shown here is derived from an EMBL/GenBank/DDBJ whole genome shotgun (WGS) entry which is preliminary data.</text>
</comment>
<name>E6LRN8_9FIRM</name>
<gene>
    <name evidence="1" type="ORF">HMPREF0381_2623</name>
</gene>
<dbReference type="HOGENOM" id="CLU_380676_0_0_9"/>
<sequence>MAESIIKQTNRTLLIEEINPEKLNLLTLVGDVRGLDSLSDDKVKEINEALLVRNFEEFLEKFDPTVYSFFNATTGKIVYSKEKPAGVPENMLSIVHLNAHNDFLKMLMTLVETKRSQGIINADFKFEKLTEMISPSKVMDDIKQVRKELQYTYAEYAKLEDGDPHKLDLGDKLNSMFEEASSNYQNLMAMIPLAISDIKTRLLLGESKESESNDALTLGLLTMSSEGELTVIEAPKVEESTLVLTDDNSNAGLIEALEDDYDALNSEGNSYVKQLVVRTFCPLNSSMQSQIDVKKEVDNYNTYLEFYKNAKDDFIKVVKPLVEKILGVWAFFEQYPKQVKGMRPSLLIANVKNEVMANSLNVPKLCAYLNTVNEKNDYGNTVWYAIVAGVSLDEKSKMNVTRERFKGNKDSVKTENVSVESLARVADAMKDYGVQCFYSYETGDKTTFNSMAMTGVGFFDDRCASLSGKPYSEYLISCVPNFTIIPKDKSGVKLESRMIVNENEAAELSKAKEDIMKLWIDGVYIGAAYVAAGFVASYQSPEYLKEYFKKDVDTDLPGVRFDIEAKNNSLKIHTTMSKEITGFTNSVKDDINKRGFGFVFSSENAVLDGENISHIMVYKARNLKLSGGSYEPIYKTQTANYIERILRHATGDFKAENIAKFFSNNPSSQKSIWLSKKTNINGILGSNDDITYEVDDTAGVCAIEISFGNAIKRIEVPLNRVAGE</sequence>
<protein>
    <submittedName>
        <fullName evidence="1">Uncharacterized protein</fullName>
    </submittedName>
</protein>
<reference evidence="1 2" key="1">
    <citation type="submission" date="2010-12" db="EMBL/GenBank/DDBJ databases">
        <authorList>
            <person name="Muzny D."/>
            <person name="Qin X."/>
            <person name="Deng J."/>
            <person name="Jiang H."/>
            <person name="Liu Y."/>
            <person name="Qu J."/>
            <person name="Song X.-Z."/>
            <person name="Zhang L."/>
            <person name="Thornton R."/>
            <person name="Coyle M."/>
            <person name="Francisco L."/>
            <person name="Jackson L."/>
            <person name="Javaid M."/>
            <person name="Korchina V."/>
            <person name="Kovar C."/>
            <person name="Mata R."/>
            <person name="Mathew T."/>
            <person name="Ngo R."/>
            <person name="Nguyen L."/>
            <person name="Nguyen N."/>
            <person name="Okwuonu G."/>
            <person name="Ongeri F."/>
            <person name="Pham C."/>
            <person name="Simmons D."/>
            <person name="Wilczek-Boney K."/>
            <person name="Hale W."/>
            <person name="Jakkamsetti A."/>
            <person name="Pham P."/>
            <person name="Ruth R."/>
            <person name="San Lucas F."/>
            <person name="Warren J."/>
            <person name="Zhang J."/>
            <person name="Zhao Z."/>
            <person name="Zhou C."/>
            <person name="Zhu D."/>
            <person name="Lee S."/>
            <person name="Bess C."/>
            <person name="Blankenburg K."/>
            <person name="Forbes L."/>
            <person name="Fu Q."/>
            <person name="Gubbala S."/>
            <person name="Hirani K."/>
            <person name="Jayaseelan J.C."/>
            <person name="Lara F."/>
            <person name="Munidasa M."/>
            <person name="Palculict T."/>
            <person name="Patil S."/>
            <person name="Pu L.-L."/>
            <person name="Saada N."/>
            <person name="Tang L."/>
            <person name="Weissenberger G."/>
            <person name="Zhu Y."/>
            <person name="Hemphill L."/>
            <person name="Shang Y."/>
            <person name="Youmans B."/>
            <person name="Ayvaz T."/>
            <person name="Ross M."/>
            <person name="Santibanez J."/>
            <person name="Aqrawi P."/>
            <person name="Gross S."/>
            <person name="Joshi V."/>
            <person name="Fowler G."/>
            <person name="Nazareth L."/>
            <person name="Reid J."/>
            <person name="Worley K."/>
            <person name="Petrosino J."/>
            <person name="Highlander S."/>
            <person name="Gibbs R."/>
        </authorList>
    </citation>
    <scope>NUCLEOTIDE SEQUENCE [LARGE SCALE GENOMIC DNA]</scope>
    <source>
        <strain evidence="1 2">DSM 3986</strain>
    </source>
</reference>